<keyword evidence="3" id="KW-1185">Reference proteome</keyword>
<name>A0A1T3NVG8_9ACTN</name>
<evidence type="ECO:0000313" key="3">
    <source>
        <dbReference type="Proteomes" id="UP000190037"/>
    </source>
</evidence>
<feature type="region of interest" description="Disordered" evidence="1">
    <location>
        <begin position="74"/>
        <end position="94"/>
    </location>
</feature>
<evidence type="ECO:0000256" key="1">
    <source>
        <dbReference type="SAM" id="MobiDB-lite"/>
    </source>
</evidence>
<dbReference type="EMBL" id="MWQN01000001">
    <property type="protein sequence ID" value="OPC80806.1"/>
    <property type="molecule type" value="Genomic_DNA"/>
</dbReference>
<protein>
    <submittedName>
        <fullName evidence="2">Uncharacterized protein</fullName>
    </submittedName>
</protein>
<reference evidence="2 3" key="1">
    <citation type="submission" date="2017-03" db="EMBL/GenBank/DDBJ databases">
        <title>Draft genome sequence of Streptomyces scabrisporus NF3, endophyte isolated from Amphipterygium adstringens.</title>
        <authorList>
            <person name="Vazquez M."/>
            <person name="Ceapa C.D."/>
            <person name="Rodriguez Luna D."/>
            <person name="Sanchez Esquivel S."/>
        </authorList>
    </citation>
    <scope>NUCLEOTIDE SEQUENCE [LARGE SCALE GENOMIC DNA]</scope>
    <source>
        <strain evidence="2 3">NF3</strain>
    </source>
</reference>
<sequence>MYPGGTRLIDNFSSVPCSSISSSSEEKVAAPPQRVRVTCSRPTCCSTEWARVASTIGSSEPSSCSRTCAITCSRTPSSAGATSISSRSARSMNS</sequence>
<proteinExistence type="predicted"/>
<organism evidence="2 3">
    <name type="scientific">Embleya scabrispora</name>
    <dbReference type="NCBI Taxonomy" id="159449"/>
    <lineage>
        <taxon>Bacteria</taxon>
        <taxon>Bacillati</taxon>
        <taxon>Actinomycetota</taxon>
        <taxon>Actinomycetes</taxon>
        <taxon>Kitasatosporales</taxon>
        <taxon>Streptomycetaceae</taxon>
        <taxon>Embleya</taxon>
    </lineage>
</organism>
<accession>A0A1T3NVG8</accession>
<comment type="caution">
    <text evidence="2">The sequence shown here is derived from an EMBL/GenBank/DDBJ whole genome shotgun (WGS) entry which is preliminary data.</text>
</comment>
<evidence type="ECO:0000313" key="2">
    <source>
        <dbReference type="EMBL" id="OPC80806.1"/>
    </source>
</evidence>
<dbReference type="Proteomes" id="UP000190037">
    <property type="component" value="Unassembled WGS sequence"/>
</dbReference>
<dbReference type="AlphaFoldDB" id="A0A1T3NVG8"/>
<gene>
    <name evidence="2" type="ORF">B4N89_07440</name>
</gene>
<feature type="compositionally biased region" description="Low complexity" evidence="1">
    <location>
        <begin position="77"/>
        <end position="94"/>
    </location>
</feature>